<dbReference type="PANTHER" id="PTHR42678">
    <property type="entry name" value="AMIDASE"/>
    <property type="match status" value="1"/>
</dbReference>
<feature type="active site" description="Charge relay system" evidence="2">
    <location>
        <position position="165"/>
    </location>
</feature>
<proteinExistence type="inferred from homology"/>
<dbReference type="Pfam" id="PF01425">
    <property type="entry name" value="Amidase"/>
    <property type="match status" value="1"/>
</dbReference>
<dbReference type="InterPro" id="IPR020556">
    <property type="entry name" value="Amidase_CS"/>
</dbReference>
<feature type="active site" description="Charge relay system" evidence="2">
    <location>
        <position position="90"/>
    </location>
</feature>
<dbReference type="AlphaFoldDB" id="A0A3E2GZX2"/>
<dbReference type="InterPro" id="IPR036928">
    <property type="entry name" value="AS_sf"/>
</dbReference>
<dbReference type="PIRSF" id="PIRSF001221">
    <property type="entry name" value="Amidase_fungi"/>
    <property type="match status" value="1"/>
</dbReference>
<evidence type="ECO:0000256" key="2">
    <source>
        <dbReference type="PIRSR" id="PIRSR001221-1"/>
    </source>
</evidence>
<reference evidence="4 5" key="1">
    <citation type="submission" date="2018-05" db="EMBL/GenBank/DDBJ databases">
        <title>Draft genome sequence of Scytalidium lignicola DSM 105466, a ubiquitous saprotrophic fungus.</title>
        <authorList>
            <person name="Buettner E."/>
            <person name="Gebauer A.M."/>
            <person name="Hofrichter M."/>
            <person name="Liers C."/>
            <person name="Kellner H."/>
        </authorList>
    </citation>
    <scope>NUCLEOTIDE SEQUENCE [LARGE SCALE GENOMIC DNA]</scope>
    <source>
        <strain evidence="4 5">DSM 105466</strain>
    </source>
</reference>
<feature type="non-terminal residue" evidence="4">
    <location>
        <position position="1"/>
    </location>
</feature>
<protein>
    <recommendedName>
        <fullName evidence="3">Amidase domain-containing protein</fullName>
    </recommendedName>
</protein>
<gene>
    <name evidence="4" type="ORF">B7463_g9770</name>
</gene>
<feature type="non-terminal residue" evidence="4">
    <location>
        <position position="500"/>
    </location>
</feature>
<feature type="active site" description="Acyl-ester intermediate" evidence="2">
    <location>
        <position position="189"/>
    </location>
</feature>
<dbReference type="Gene3D" id="3.90.1300.10">
    <property type="entry name" value="Amidase signature (AS) domain"/>
    <property type="match status" value="1"/>
</dbReference>
<dbReference type="SUPFAM" id="SSF75304">
    <property type="entry name" value="Amidase signature (AS) enzymes"/>
    <property type="match status" value="1"/>
</dbReference>
<keyword evidence="5" id="KW-1185">Reference proteome</keyword>
<dbReference type="STRING" id="5539.A0A3E2GZX2"/>
<dbReference type="OMA" id="TGLNGHY"/>
<evidence type="ECO:0000259" key="3">
    <source>
        <dbReference type="Pfam" id="PF01425"/>
    </source>
</evidence>
<dbReference type="OrthoDB" id="566138at2759"/>
<sequence length="500" mass="53044">MESTKIPIIEGLTIASAQAAYKAGTYTCHDLISAYFARIKALDTDPNGPRLNSILAQSRTALDEALALDAYLKDSRQFVGSLHGIPVLVKDQVETKGLVTTYGSVVAKDHVPSEDAMLVKKLKAAGAVVLAKTTMPDWATGWFSTSSISGMTRNPYALDRDTGGSSSGTASAIAANLAILGLGEDTGGSIRLPSSYCGLVGLRPTPGMISRSGLCPLIKAQDTPGPMTRTVEDAALMFDVLVGFDAADPYTSTAILAGPPVGGSYAATLESNKALITKSRIGVLRSAFGDSKEPEYAAVNGVIESAFKTLADSGTTFVDIEIPNLAHYLSFTPTYITESRSQIDTYLSTTSPTIPTTVSAIHASSLAHPALQLFADIATGFETPTSDLQLAQRLLDRDTLQNLVISVMATHDLDAIAFPDSKIPAPLHSDINRWSPFEYPTNTLLASQARMPAITVPAGRTEQGLPIGLELVGLHYREQKLLELAYGIEKLVGRQMAPKL</sequence>
<organism evidence="4 5">
    <name type="scientific">Scytalidium lignicola</name>
    <name type="common">Hyphomycete</name>
    <dbReference type="NCBI Taxonomy" id="5539"/>
    <lineage>
        <taxon>Eukaryota</taxon>
        <taxon>Fungi</taxon>
        <taxon>Dikarya</taxon>
        <taxon>Ascomycota</taxon>
        <taxon>Pezizomycotina</taxon>
        <taxon>Leotiomycetes</taxon>
        <taxon>Leotiomycetes incertae sedis</taxon>
        <taxon>Scytalidium</taxon>
    </lineage>
</organism>
<comment type="similarity">
    <text evidence="1">Belongs to the amidase family.</text>
</comment>
<dbReference type="PROSITE" id="PS00571">
    <property type="entry name" value="AMIDASES"/>
    <property type="match status" value="1"/>
</dbReference>
<accession>A0A3E2GZX2</accession>
<dbReference type="EMBL" id="NCSJ02000254">
    <property type="protein sequence ID" value="RFU26567.1"/>
    <property type="molecule type" value="Genomic_DNA"/>
</dbReference>
<dbReference type="InterPro" id="IPR023631">
    <property type="entry name" value="Amidase_dom"/>
</dbReference>
<feature type="domain" description="Amidase" evidence="3">
    <location>
        <begin position="30"/>
        <end position="482"/>
    </location>
</feature>
<evidence type="ECO:0000313" key="4">
    <source>
        <dbReference type="EMBL" id="RFU26567.1"/>
    </source>
</evidence>
<comment type="caution">
    <text evidence="4">The sequence shown here is derived from an EMBL/GenBank/DDBJ whole genome shotgun (WGS) entry which is preliminary data.</text>
</comment>
<dbReference type="Proteomes" id="UP000258309">
    <property type="component" value="Unassembled WGS sequence"/>
</dbReference>
<name>A0A3E2GZX2_SCYLI</name>
<evidence type="ECO:0000313" key="5">
    <source>
        <dbReference type="Proteomes" id="UP000258309"/>
    </source>
</evidence>
<dbReference type="PANTHER" id="PTHR42678:SF34">
    <property type="entry name" value="OS04G0183300 PROTEIN"/>
    <property type="match status" value="1"/>
</dbReference>
<evidence type="ECO:0000256" key="1">
    <source>
        <dbReference type="ARBA" id="ARBA00009199"/>
    </source>
</evidence>